<evidence type="ECO:0000313" key="2">
    <source>
        <dbReference type="EMBL" id="MED6111641.1"/>
    </source>
</evidence>
<accession>A0ABU6QJG3</accession>
<proteinExistence type="predicted"/>
<keyword evidence="3" id="KW-1185">Reference proteome</keyword>
<feature type="region of interest" description="Disordered" evidence="1">
    <location>
        <begin position="1"/>
        <end position="28"/>
    </location>
</feature>
<dbReference type="Proteomes" id="UP001341840">
    <property type="component" value="Unassembled WGS sequence"/>
</dbReference>
<evidence type="ECO:0000313" key="3">
    <source>
        <dbReference type="Proteomes" id="UP001341840"/>
    </source>
</evidence>
<sequence>MGGGATRKRGRRKNALEMIRRRKRRKEARVLTKNDTIGSKVKVRSGVKRVRLGFKSLNLMGKSNV</sequence>
<evidence type="ECO:0000256" key="1">
    <source>
        <dbReference type="SAM" id="MobiDB-lite"/>
    </source>
</evidence>
<gene>
    <name evidence="2" type="ORF">PIB30_054093</name>
</gene>
<feature type="compositionally biased region" description="Basic residues" evidence="1">
    <location>
        <begin position="1"/>
        <end position="13"/>
    </location>
</feature>
<reference evidence="2 3" key="1">
    <citation type="journal article" date="2023" name="Plants (Basel)">
        <title>Bridging the Gap: Combining Genomics and Transcriptomics Approaches to Understand Stylosanthes scabra, an Orphan Legume from the Brazilian Caatinga.</title>
        <authorList>
            <person name="Ferreira-Neto J.R.C."/>
            <person name="da Silva M.D."/>
            <person name="Binneck E."/>
            <person name="de Melo N.F."/>
            <person name="da Silva R.H."/>
            <person name="de Melo A.L.T.M."/>
            <person name="Pandolfi V."/>
            <person name="Bustamante F.O."/>
            <person name="Brasileiro-Vidal A.C."/>
            <person name="Benko-Iseppon A.M."/>
        </authorList>
    </citation>
    <scope>NUCLEOTIDE SEQUENCE [LARGE SCALE GENOMIC DNA]</scope>
    <source>
        <tissue evidence="2">Leaves</tissue>
    </source>
</reference>
<comment type="caution">
    <text evidence="2">The sequence shown here is derived from an EMBL/GenBank/DDBJ whole genome shotgun (WGS) entry which is preliminary data.</text>
</comment>
<protein>
    <submittedName>
        <fullName evidence="2">Uncharacterized protein</fullName>
    </submittedName>
</protein>
<dbReference type="EMBL" id="JASCZI010000409">
    <property type="protein sequence ID" value="MED6111641.1"/>
    <property type="molecule type" value="Genomic_DNA"/>
</dbReference>
<organism evidence="2 3">
    <name type="scientific">Stylosanthes scabra</name>
    <dbReference type="NCBI Taxonomy" id="79078"/>
    <lineage>
        <taxon>Eukaryota</taxon>
        <taxon>Viridiplantae</taxon>
        <taxon>Streptophyta</taxon>
        <taxon>Embryophyta</taxon>
        <taxon>Tracheophyta</taxon>
        <taxon>Spermatophyta</taxon>
        <taxon>Magnoliopsida</taxon>
        <taxon>eudicotyledons</taxon>
        <taxon>Gunneridae</taxon>
        <taxon>Pentapetalae</taxon>
        <taxon>rosids</taxon>
        <taxon>fabids</taxon>
        <taxon>Fabales</taxon>
        <taxon>Fabaceae</taxon>
        <taxon>Papilionoideae</taxon>
        <taxon>50 kb inversion clade</taxon>
        <taxon>dalbergioids sensu lato</taxon>
        <taxon>Dalbergieae</taxon>
        <taxon>Pterocarpus clade</taxon>
        <taxon>Stylosanthes</taxon>
    </lineage>
</organism>
<name>A0ABU6QJG3_9FABA</name>